<feature type="domain" description="HTH lysR-type" evidence="5">
    <location>
        <begin position="1"/>
        <end position="59"/>
    </location>
</feature>
<dbReference type="Pfam" id="PF03466">
    <property type="entry name" value="LysR_substrate"/>
    <property type="match status" value="1"/>
</dbReference>
<dbReference type="SUPFAM" id="SSF46785">
    <property type="entry name" value="Winged helix' DNA-binding domain"/>
    <property type="match status" value="1"/>
</dbReference>
<protein>
    <submittedName>
        <fullName evidence="6">LysR family transcriptional regulator</fullName>
    </submittedName>
</protein>
<keyword evidence="2" id="KW-0805">Transcription regulation</keyword>
<evidence type="ECO:0000256" key="4">
    <source>
        <dbReference type="ARBA" id="ARBA00023163"/>
    </source>
</evidence>
<comment type="caution">
    <text evidence="6">The sequence shown here is derived from an EMBL/GenBank/DDBJ whole genome shotgun (WGS) entry which is preliminary data.</text>
</comment>
<keyword evidence="7" id="KW-1185">Reference proteome</keyword>
<sequence>MYDLLDLTLFVAVLDEGSITAGAARVPLSLPSASARVRGLESRVGLDLLVRGRRGVRPTPAGVAFGRHAREVVAGMRRLDGAVATYSRPAAGRLTLLAGSSAMQRLVPRALVSFLTARPDLDVVTAERRSADQVRGLAAGEADLGVVIAGGPVDPEDSLGDDSLVVVGAPGSGLDGGLVAFADVAEHPMVGLPEESPLQLTLEANLSERAPQVRYRARAVGLTAVVALAAAGVGLAIVPRHVVDPALGLVVSDLAEPWAHRTLALRRGAHPAAGTEALADHLRQAAASAPVEG</sequence>
<dbReference type="EMBL" id="JBBEGN010000007">
    <property type="protein sequence ID" value="MEJ2869369.1"/>
    <property type="molecule type" value="Genomic_DNA"/>
</dbReference>
<dbReference type="SUPFAM" id="SSF53850">
    <property type="entry name" value="Periplasmic binding protein-like II"/>
    <property type="match status" value="1"/>
</dbReference>
<dbReference type="InterPro" id="IPR050950">
    <property type="entry name" value="HTH-type_LysR_regulators"/>
</dbReference>
<dbReference type="PROSITE" id="PS50931">
    <property type="entry name" value="HTH_LYSR"/>
    <property type="match status" value="1"/>
</dbReference>
<keyword evidence="3" id="KW-0238">DNA-binding</keyword>
<evidence type="ECO:0000256" key="3">
    <source>
        <dbReference type="ARBA" id="ARBA00023125"/>
    </source>
</evidence>
<name>A0ABU8MQV1_9PSEU</name>
<comment type="similarity">
    <text evidence="1">Belongs to the LysR transcriptional regulatory family.</text>
</comment>
<dbReference type="Gene3D" id="1.10.10.10">
    <property type="entry name" value="Winged helix-like DNA-binding domain superfamily/Winged helix DNA-binding domain"/>
    <property type="match status" value="1"/>
</dbReference>
<organism evidence="6 7">
    <name type="scientific">Actinomycetospora aurantiaca</name>
    <dbReference type="NCBI Taxonomy" id="3129233"/>
    <lineage>
        <taxon>Bacteria</taxon>
        <taxon>Bacillati</taxon>
        <taxon>Actinomycetota</taxon>
        <taxon>Actinomycetes</taxon>
        <taxon>Pseudonocardiales</taxon>
        <taxon>Pseudonocardiaceae</taxon>
        <taxon>Actinomycetospora</taxon>
    </lineage>
</organism>
<evidence type="ECO:0000256" key="2">
    <source>
        <dbReference type="ARBA" id="ARBA00023015"/>
    </source>
</evidence>
<reference evidence="6 7" key="1">
    <citation type="submission" date="2024-03" db="EMBL/GenBank/DDBJ databases">
        <title>Actinomycetospora sp. OC33-EN08, a novel actinomycete isolated from wild orchid (Aerides multiflora).</title>
        <authorList>
            <person name="Suriyachadkun C."/>
        </authorList>
    </citation>
    <scope>NUCLEOTIDE SEQUENCE [LARGE SCALE GENOMIC DNA]</scope>
    <source>
        <strain evidence="6 7">OC33-EN08</strain>
    </source>
</reference>
<dbReference type="PANTHER" id="PTHR30419">
    <property type="entry name" value="HTH-TYPE TRANSCRIPTIONAL REGULATOR YBHD"/>
    <property type="match status" value="1"/>
</dbReference>
<dbReference type="PANTHER" id="PTHR30419:SF2">
    <property type="entry name" value="LYSR FAMILY TRANSCRIPTIONAL REGULATOR"/>
    <property type="match status" value="1"/>
</dbReference>
<evidence type="ECO:0000259" key="5">
    <source>
        <dbReference type="PROSITE" id="PS50931"/>
    </source>
</evidence>
<evidence type="ECO:0000256" key="1">
    <source>
        <dbReference type="ARBA" id="ARBA00009437"/>
    </source>
</evidence>
<dbReference type="InterPro" id="IPR000847">
    <property type="entry name" value="LysR_HTH_N"/>
</dbReference>
<evidence type="ECO:0000313" key="6">
    <source>
        <dbReference type="EMBL" id="MEJ2869369.1"/>
    </source>
</evidence>
<dbReference type="InterPro" id="IPR005119">
    <property type="entry name" value="LysR_subst-bd"/>
</dbReference>
<proteinExistence type="inferred from homology"/>
<dbReference type="RefSeq" id="WP_337695940.1">
    <property type="nucleotide sequence ID" value="NZ_JBBEGN010000007.1"/>
</dbReference>
<evidence type="ECO:0000313" key="7">
    <source>
        <dbReference type="Proteomes" id="UP001385809"/>
    </source>
</evidence>
<dbReference type="Gene3D" id="3.40.190.10">
    <property type="entry name" value="Periplasmic binding protein-like II"/>
    <property type="match status" value="2"/>
</dbReference>
<accession>A0ABU8MQV1</accession>
<dbReference type="InterPro" id="IPR036390">
    <property type="entry name" value="WH_DNA-bd_sf"/>
</dbReference>
<dbReference type="InterPro" id="IPR036388">
    <property type="entry name" value="WH-like_DNA-bd_sf"/>
</dbReference>
<gene>
    <name evidence="6" type="ORF">WCD74_16450</name>
</gene>
<dbReference type="Pfam" id="PF00126">
    <property type="entry name" value="HTH_1"/>
    <property type="match status" value="1"/>
</dbReference>
<dbReference type="Proteomes" id="UP001385809">
    <property type="component" value="Unassembled WGS sequence"/>
</dbReference>
<keyword evidence="4" id="KW-0804">Transcription</keyword>